<evidence type="ECO:0000256" key="4">
    <source>
        <dbReference type="ARBA" id="ARBA00022729"/>
    </source>
</evidence>
<feature type="chain" id="PRO_5017241942" description="MRH domain-containing protein" evidence="11">
    <location>
        <begin position="23"/>
        <end position="348"/>
    </location>
</feature>
<organism evidence="13 14">
    <name type="scientific">Monilinia fructigena</name>
    <dbReference type="NCBI Taxonomy" id="38457"/>
    <lineage>
        <taxon>Eukaryota</taxon>
        <taxon>Fungi</taxon>
        <taxon>Dikarya</taxon>
        <taxon>Ascomycota</taxon>
        <taxon>Pezizomycotina</taxon>
        <taxon>Leotiomycetes</taxon>
        <taxon>Helotiales</taxon>
        <taxon>Sclerotiniaceae</taxon>
        <taxon>Monilinia</taxon>
    </lineage>
</organism>
<evidence type="ECO:0000256" key="7">
    <source>
        <dbReference type="ARBA" id="ARBA00023157"/>
    </source>
</evidence>
<dbReference type="PANTHER" id="PTHR15071:SF0">
    <property type="entry name" value="MANNOSE 6-PHOSPHATE RECEPTOR-LIKE PROTEIN 1"/>
    <property type="match status" value="1"/>
</dbReference>
<feature type="region of interest" description="Disordered" evidence="9">
    <location>
        <begin position="141"/>
        <end position="167"/>
    </location>
</feature>
<comment type="subcellular location">
    <subcellularLocation>
        <location evidence="1">Endomembrane system</location>
    </subcellularLocation>
</comment>
<evidence type="ECO:0000256" key="3">
    <source>
        <dbReference type="ARBA" id="ARBA00022692"/>
    </source>
</evidence>
<evidence type="ECO:0000313" key="13">
    <source>
        <dbReference type="EMBL" id="RAL59738.1"/>
    </source>
</evidence>
<dbReference type="OrthoDB" id="4504960at2759"/>
<evidence type="ECO:0000256" key="11">
    <source>
        <dbReference type="SAM" id="SignalP"/>
    </source>
</evidence>
<dbReference type="InterPro" id="IPR009011">
    <property type="entry name" value="Man6P_isomerase_rcpt-bd_dom_sf"/>
</dbReference>
<keyword evidence="8" id="KW-0325">Glycoprotein</keyword>
<feature type="transmembrane region" description="Helical" evidence="10">
    <location>
        <begin position="224"/>
        <end position="245"/>
    </location>
</feature>
<dbReference type="PROSITE" id="PS51914">
    <property type="entry name" value="MRH"/>
    <property type="match status" value="1"/>
</dbReference>
<feature type="compositionally biased region" description="Acidic residues" evidence="9">
    <location>
        <begin position="155"/>
        <end position="164"/>
    </location>
</feature>
<evidence type="ECO:0000256" key="5">
    <source>
        <dbReference type="ARBA" id="ARBA00022989"/>
    </source>
</evidence>
<dbReference type="GO" id="GO:0010008">
    <property type="term" value="C:endosome membrane"/>
    <property type="evidence" value="ECO:0007669"/>
    <property type="project" value="UniProtKB-SubCell"/>
</dbReference>
<reference evidence="13 14" key="1">
    <citation type="submission" date="2018-06" db="EMBL/GenBank/DDBJ databases">
        <title>Genome Sequence of the Brown Rot Fungal Pathogen Monilinia fructigena.</title>
        <authorList>
            <person name="Landi L."/>
            <person name="De Miccolis Angelini R.M."/>
            <person name="Pollastro S."/>
            <person name="Abate D."/>
            <person name="Faretra F."/>
            <person name="Romanazzi G."/>
        </authorList>
    </citation>
    <scope>NUCLEOTIDE SEQUENCE [LARGE SCALE GENOMIC DNA]</scope>
    <source>
        <strain evidence="13 14">Mfrg269</strain>
    </source>
</reference>
<keyword evidence="6 10" id="KW-0472">Membrane</keyword>
<evidence type="ECO:0000313" key="14">
    <source>
        <dbReference type="Proteomes" id="UP000249056"/>
    </source>
</evidence>
<dbReference type="Proteomes" id="UP000249056">
    <property type="component" value="Unassembled WGS sequence"/>
</dbReference>
<evidence type="ECO:0000256" key="2">
    <source>
        <dbReference type="ARBA" id="ARBA00022448"/>
    </source>
</evidence>
<keyword evidence="2" id="KW-0813">Transport</keyword>
<name>A0A395IJS5_9HELO</name>
<dbReference type="Pfam" id="PF02157">
    <property type="entry name" value="Man-6-P_recep"/>
    <property type="match status" value="1"/>
</dbReference>
<evidence type="ECO:0000256" key="8">
    <source>
        <dbReference type="ARBA" id="ARBA00023180"/>
    </source>
</evidence>
<accession>A0A395IJS5</accession>
<dbReference type="EMBL" id="QKRW01000048">
    <property type="protein sequence ID" value="RAL59738.1"/>
    <property type="molecule type" value="Genomic_DNA"/>
</dbReference>
<dbReference type="PANTHER" id="PTHR15071">
    <property type="entry name" value="MANNOSE-6-PHOSPHATE RECEPTOR FAMILY MEMBER"/>
    <property type="match status" value="1"/>
</dbReference>
<feature type="compositionally biased region" description="Basic and acidic residues" evidence="9">
    <location>
        <begin position="315"/>
        <end position="340"/>
    </location>
</feature>
<dbReference type="GO" id="GO:0007034">
    <property type="term" value="P:vacuolar transport"/>
    <property type="evidence" value="ECO:0007669"/>
    <property type="project" value="TreeGrafter"/>
</dbReference>
<dbReference type="InterPro" id="IPR044865">
    <property type="entry name" value="MRH_dom"/>
</dbReference>
<comment type="caution">
    <text evidence="13">The sequence shown here is derived from an EMBL/GenBank/DDBJ whole genome shotgun (WGS) entry which is preliminary data.</text>
</comment>
<evidence type="ECO:0000256" key="9">
    <source>
        <dbReference type="SAM" id="MobiDB-lite"/>
    </source>
</evidence>
<evidence type="ECO:0000256" key="6">
    <source>
        <dbReference type="ARBA" id="ARBA00023136"/>
    </source>
</evidence>
<keyword evidence="14" id="KW-1185">Reference proteome</keyword>
<feature type="region of interest" description="Disordered" evidence="9">
    <location>
        <begin position="297"/>
        <end position="348"/>
    </location>
</feature>
<keyword evidence="5 10" id="KW-1133">Transmembrane helix</keyword>
<evidence type="ECO:0000256" key="10">
    <source>
        <dbReference type="SAM" id="Phobius"/>
    </source>
</evidence>
<proteinExistence type="predicted"/>
<evidence type="ECO:0000259" key="12">
    <source>
        <dbReference type="PROSITE" id="PS51914"/>
    </source>
</evidence>
<keyword evidence="7" id="KW-1015">Disulfide bond</keyword>
<feature type="compositionally biased region" description="Gly residues" evidence="9">
    <location>
        <begin position="304"/>
        <end position="314"/>
    </location>
</feature>
<protein>
    <recommendedName>
        <fullName evidence="12">MRH domain-containing protein</fullName>
    </recommendedName>
</protein>
<dbReference type="Gene3D" id="2.70.130.10">
    <property type="entry name" value="Mannose-6-phosphate receptor binding domain"/>
    <property type="match status" value="1"/>
</dbReference>
<gene>
    <name evidence="13" type="ORF">DID88_000369</name>
</gene>
<dbReference type="InterPro" id="IPR028927">
    <property type="entry name" value="Man-6-P_rcpt"/>
</dbReference>
<keyword evidence="4 11" id="KW-0732">Signal</keyword>
<feature type="signal peptide" evidence="11">
    <location>
        <begin position="1"/>
        <end position="22"/>
    </location>
</feature>
<dbReference type="SUPFAM" id="SSF50911">
    <property type="entry name" value="Mannose 6-phosphate receptor domain"/>
    <property type="match status" value="1"/>
</dbReference>
<feature type="domain" description="MRH" evidence="12">
    <location>
        <begin position="34"/>
        <end position="213"/>
    </location>
</feature>
<evidence type="ECO:0000256" key="1">
    <source>
        <dbReference type="ARBA" id="ARBA00004308"/>
    </source>
</evidence>
<dbReference type="GO" id="GO:0005770">
    <property type="term" value="C:late endosome"/>
    <property type="evidence" value="ECO:0007669"/>
    <property type="project" value="TreeGrafter"/>
</dbReference>
<keyword evidence="3 10" id="KW-0812">Transmembrane</keyword>
<dbReference type="GO" id="GO:0000139">
    <property type="term" value="C:Golgi membrane"/>
    <property type="evidence" value="ECO:0007669"/>
    <property type="project" value="UniProtKB-SubCell"/>
</dbReference>
<dbReference type="FunFam" id="2.70.130.10:FF:000024">
    <property type="entry name" value="Putative vacuolar sorting receptor"/>
    <property type="match status" value="1"/>
</dbReference>
<sequence length="348" mass="37886">MRFTSLPSALLLGLALHIGVEGAGLEDKKPKPVDPCTISSTTGSFFDLRPLSIQPPEEGKKPAKNAKTDSWHARGYDYKGNFTLNVCAPVVEGVKDIVGVDKNHWQNVSAFYEFDGKKYSVGQQSGNLTLRGRKLVLEYTNGSPCGGKNKKRSWDDDDDDDDDDNKSIRRKSSTISFHCEKDPLASASASYVGTDPEECAYFFEVRSQAACGGSEPAKQTVGPGAVFAIIGVIAIMVYFLGGVFYQRNVAHARGWRQLPNYSFWAGIGNFIKDIFIIATSSCSRCLPTHRGYSTLSISANGNSRNGGNGGIGGNGRERGISSNESGRRNSGSEDENRLIDQLDEEWED</sequence>
<dbReference type="AlphaFoldDB" id="A0A395IJS5"/>